<sequence>MTDRASDSTARKRTVLPKPFAIGFRPVRLFQQVFWLSDQPPPSSLPNGVVPISGLALALEGGVPDYSGGSATEFHRVPGYWNDGGS</sequence>
<dbReference type="AlphaFoldDB" id="A0A348FWC9"/>
<name>A0A348FWC9_9HYPH</name>
<evidence type="ECO:0000313" key="2">
    <source>
        <dbReference type="Proteomes" id="UP000266934"/>
    </source>
</evidence>
<gene>
    <name evidence="1" type="ORF">BLTE_02970</name>
</gene>
<organism evidence="1 2">
    <name type="scientific">Blastochloris tepida</name>
    <dbReference type="NCBI Taxonomy" id="2233851"/>
    <lineage>
        <taxon>Bacteria</taxon>
        <taxon>Pseudomonadati</taxon>
        <taxon>Pseudomonadota</taxon>
        <taxon>Alphaproteobacteria</taxon>
        <taxon>Hyphomicrobiales</taxon>
        <taxon>Blastochloridaceae</taxon>
        <taxon>Blastochloris</taxon>
    </lineage>
</organism>
<proteinExistence type="predicted"/>
<evidence type="ECO:0000313" key="1">
    <source>
        <dbReference type="EMBL" id="BBF91612.1"/>
    </source>
</evidence>
<dbReference type="Proteomes" id="UP000266934">
    <property type="component" value="Chromosome"/>
</dbReference>
<dbReference type="EMBL" id="AP018907">
    <property type="protein sequence ID" value="BBF91612.1"/>
    <property type="molecule type" value="Genomic_DNA"/>
</dbReference>
<dbReference type="KEGG" id="blag:BLTE_02970"/>
<protein>
    <submittedName>
        <fullName evidence="1">Uncharacterized protein</fullName>
    </submittedName>
</protein>
<accession>A0A348FWC9</accession>
<reference evidence="1 2" key="1">
    <citation type="submission" date="2018-08" db="EMBL/GenBank/DDBJ databases">
        <title>Complete genome sequencing of Blastochloris tepida GI.</title>
        <authorList>
            <person name="Tsukatani Y."/>
            <person name="Mori H."/>
        </authorList>
    </citation>
    <scope>NUCLEOTIDE SEQUENCE [LARGE SCALE GENOMIC DNA]</scope>
    <source>
        <strain evidence="1 2">GI</strain>
    </source>
</reference>
<keyword evidence="2" id="KW-1185">Reference proteome</keyword>